<dbReference type="Proteomes" id="UP000663881">
    <property type="component" value="Unassembled WGS sequence"/>
</dbReference>
<evidence type="ECO:0000313" key="7">
    <source>
        <dbReference type="EMBL" id="CAF4022600.1"/>
    </source>
</evidence>
<evidence type="ECO:0000313" key="6">
    <source>
        <dbReference type="EMBL" id="CAF1297209.1"/>
    </source>
</evidence>
<dbReference type="EMBL" id="CAJOAY010003446">
    <property type="protein sequence ID" value="CAF4022600.1"/>
    <property type="molecule type" value="Genomic_DNA"/>
</dbReference>
<dbReference type="EMBL" id="CAJNON010000511">
    <property type="protein sequence ID" value="CAF1297209.1"/>
    <property type="molecule type" value="Genomic_DNA"/>
</dbReference>
<keyword evidence="5" id="KW-0963">Cytoplasm</keyword>
<keyword evidence="5" id="KW-0820">tRNA-binding</keyword>
<evidence type="ECO:0000313" key="8">
    <source>
        <dbReference type="Proteomes" id="UP000663891"/>
    </source>
</evidence>
<dbReference type="GO" id="GO:0051500">
    <property type="term" value="F:D-tyrosyl-tRNA(Tyr) deacylase activity"/>
    <property type="evidence" value="ECO:0007669"/>
    <property type="project" value="TreeGrafter"/>
</dbReference>
<keyword evidence="5" id="KW-0378">Hydrolase</keyword>
<dbReference type="FunFam" id="3.50.80.10:FF:000001">
    <property type="entry name" value="D-aminoacyl-tRNA deacylase"/>
    <property type="match status" value="1"/>
</dbReference>
<reference evidence="6" key="1">
    <citation type="submission" date="2021-02" db="EMBL/GenBank/DDBJ databases">
        <authorList>
            <person name="Nowell W R."/>
        </authorList>
    </citation>
    <scope>NUCLEOTIDE SEQUENCE</scope>
</reference>
<dbReference type="InterPro" id="IPR003732">
    <property type="entry name" value="Daa-tRNA_deacyls_DTD"/>
</dbReference>
<dbReference type="GO" id="GO:0005737">
    <property type="term" value="C:cytoplasm"/>
    <property type="evidence" value="ECO:0007669"/>
    <property type="project" value="UniProtKB-SubCell"/>
</dbReference>
<dbReference type="InterPro" id="IPR023509">
    <property type="entry name" value="DTD-like_sf"/>
</dbReference>
<evidence type="ECO:0000256" key="3">
    <source>
        <dbReference type="ARBA" id="ARBA00047676"/>
    </source>
</evidence>
<dbReference type="PANTHER" id="PTHR10472">
    <property type="entry name" value="D-TYROSYL-TRNA TYR DEACYLASE"/>
    <property type="match status" value="1"/>
</dbReference>
<name>A0A815DED6_9BILA</name>
<comment type="catalytic activity">
    <reaction evidence="3">
        <text>glycyl-tRNA(Ala) + H2O = tRNA(Ala) + glycine + H(+)</text>
        <dbReference type="Rhea" id="RHEA:53744"/>
        <dbReference type="Rhea" id="RHEA-COMP:9657"/>
        <dbReference type="Rhea" id="RHEA-COMP:13640"/>
        <dbReference type="ChEBI" id="CHEBI:15377"/>
        <dbReference type="ChEBI" id="CHEBI:15378"/>
        <dbReference type="ChEBI" id="CHEBI:57305"/>
        <dbReference type="ChEBI" id="CHEBI:78442"/>
        <dbReference type="ChEBI" id="CHEBI:78522"/>
        <dbReference type="EC" id="3.1.1.96"/>
    </reaction>
</comment>
<evidence type="ECO:0000256" key="5">
    <source>
        <dbReference type="RuleBase" id="RU003470"/>
    </source>
</evidence>
<dbReference type="NCBIfam" id="TIGR00256">
    <property type="entry name" value="D-aminoacyl-tRNA deacylase"/>
    <property type="match status" value="1"/>
</dbReference>
<dbReference type="Gene3D" id="3.50.80.10">
    <property type="entry name" value="D-tyrosyl-tRNA(Tyr) deacylase"/>
    <property type="match status" value="1"/>
</dbReference>
<proteinExistence type="inferred from homology"/>
<keyword evidence="5" id="KW-0694">RNA-binding</keyword>
<dbReference type="OrthoDB" id="275783at2759"/>
<dbReference type="EC" id="3.1.1.96" evidence="2 5"/>
<evidence type="ECO:0000256" key="1">
    <source>
        <dbReference type="ARBA" id="ARBA00009673"/>
    </source>
</evidence>
<evidence type="ECO:0000256" key="4">
    <source>
        <dbReference type="ARBA" id="ARBA00048018"/>
    </source>
</evidence>
<protein>
    <recommendedName>
        <fullName evidence="2 5">D-aminoacyl-tRNA deacylase</fullName>
        <ecNumber evidence="2 5">3.1.1.96</ecNumber>
    </recommendedName>
</protein>
<comment type="subcellular location">
    <subcellularLocation>
        <location evidence="5">Cytoplasm</location>
    </subcellularLocation>
</comment>
<dbReference type="Pfam" id="PF02580">
    <property type="entry name" value="Tyr_Deacylase"/>
    <property type="match status" value="1"/>
</dbReference>
<dbReference type="GO" id="GO:0000049">
    <property type="term" value="F:tRNA binding"/>
    <property type="evidence" value="ECO:0007669"/>
    <property type="project" value="UniProtKB-KW"/>
</dbReference>
<dbReference type="Proteomes" id="UP000663891">
    <property type="component" value="Unassembled WGS sequence"/>
</dbReference>
<comment type="caution">
    <text evidence="6">The sequence shown here is derived from an EMBL/GenBank/DDBJ whole genome shotgun (WGS) entry which is preliminary data.</text>
</comment>
<dbReference type="PANTHER" id="PTHR10472:SF5">
    <property type="entry name" value="D-AMINOACYL-TRNA DEACYLASE 1"/>
    <property type="match status" value="1"/>
</dbReference>
<dbReference type="AlphaFoldDB" id="A0A815DED6"/>
<gene>
    <name evidence="7" type="ORF">OKA104_LOCUS31061</name>
    <name evidence="6" type="ORF">VCS650_LOCUS30840</name>
</gene>
<dbReference type="SUPFAM" id="SSF69500">
    <property type="entry name" value="DTD-like"/>
    <property type="match status" value="1"/>
</dbReference>
<evidence type="ECO:0000256" key="2">
    <source>
        <dbReference type="ARBA" id="ARBA00013056"/>
    </source>
</evidence>
<comment type="similarity">
    <text evidence="1 5">Belongs to the DTD family.</text>
</comment>
<comment type="catalytic activity">
    <reaction evidence="4">
        <text>a D-aminoacyl-tRNA + H2O = a tRNA + a D-alpha-amino acid + H(+)</text>
        <dbReference type="Rhea" id="RHEA:13953"/>
        <dbReference type="Rhea" id="RHEA-COMP:10123"/>
        <dbReference type="Rhea" id="RHEA-COMP:10124"/>
        <dbReference type="ChEBI" id="CHEBI:15377"/>
        <dbReference type="ChEBI" id="CHEBI:15378"/>
        <dbReference type="ChEBI" id="CHEBI:59871"/>
        <dbReference type="ChEBI" id="CHEBI:78442"/>
        <dbReference type="ChEBI" id="CHEBI:79333"/>
        <dbReference type="EC" id="3.1.1.96"/>
    </reaction>
</comment>
<accession>A0A815DED6</accession>
<organism evidence="6 8">
    <name type="scientific">Adineta steineri</name>
    <dbReference type="NCBI Taxonomy" id="433720"/>
    <lineage>
        <taxon>Eukaryota</taxon>
        <taxon>Metazoa</taxon>
        <taxon>Spiralia</taxon>
        <taxon>Gnathifera</taxon>
        <taxon>Rotifera</taxon>
        <taxon>Eurotatoria</taxon>
        <taxon>Bdelloidea</taxon>
        <taxon>Adinetida</taxon>
        <taxon>Adinetidae</taxon>
        <taxon>Adineta</taxon>
    </lineage>
</organism>
<sequence>MRAVIQRVLRSSVRVEDEVVNSIERGLLIFIGIQSDDDVSDLEYIVKKILTIKLWANGDKQWAQSVVDLNLSILCISQFTLHAITAKGSRPDFHLSMSSEQSKQIYEQLINKLKQDYKIDKIFDGRFGAYMTVNIENDGPVTIIIDSKAKKPTEANSSAASNIE</sequence>